<evidence type="ECO:0000313" key="4">
    <source>
        <dbReference type="Proteomes" id="UP000217343"/>
    </source>
</evidence>
<evidence type="ECO:0000259" key="2">
    <source>
        <dbReference type="Pfam" id="PF13629"/>
    </source>
</evidence>
<protein>
    <recommendedName>
        <fullName evidence="2">Pilus formation protein N-terminal domain-containing protein</fullName>
    </recommendedName>
</protein>
<evidence type="ECO:0000256" key="1">
    <source>
        <dbReference type="SAM" id="SignalP"/>
    </source>
</evidence>
<name>A0A250JKU9_9BACT</name>
<evidence type="ECO:0000313" key="3">
    <source>
        <dbReference type="EMBL" id="ATB44505.1"/>
    </source>
</evidence>
<accession>A0A250JKU9</accession>
<dbReference type="Pfam" id="PF13629">
    <property type="entry name" value="T2SS-T3SS_pil_N"/>
    <property type="match status" value="1"/>
</dbReference>
<dbReference type="Proteomes" id="UP000217343">
    <property type="component" value="Chromosome"/>
</dbReference>
<proteinExistence type="predicted"/>
<organism evidence="3 4">
    <name type="scientific">Corallococcus macrosporus DSM 14697</name>
    <dbReference type="NCBI Taxonomy" id="1189310"/>
    <lineage>
        <taxon>Bacteria</taxon>
        <taxon>Pseudomonadati</taxon>
        <taxon>Myxococcota</taxon>
        <taxon>Myxococcia</taxon>
        <taxon>Myxococcales</taxon>
        <taxon>Cystobacterineae</taxon>
        <taxon>Myxococcaceae</taxon>
        <taxon>Corallococcus</taxon>
    </lineage>
</organism>
<sequence length="107" mass="11116">MHHRIGIALVTLALVGAPALAEQTKPAPASSASSATEQTVVVKKGGQHALKLPGMVRIAIDDPEVADIEAAGKDVLKIIGKKAGETALLVWVGPENKRSSYRVVVSD</sequence>
<dbReference type="RefSeq" id="WP_043709728.1">
    <property type="nucleotide sequence ID" value="NZ_CP022203.1"/>
</dbReference>
<keyword evidence="4" id="KW-1185">Reference proteome</keyword>
<dbReference type="EMBL" id="CP022203">
    <property type="protein sequence ID" value="ATB44505.1"/>
    <property type="molecule type" value="Genomic_DNA"/>
</dbReference>
<dbReference type="InterPro" id="IPR032789">
    <property type="entry name" value="T2SS-T3SS_pil_N"/>
</dbReference>
<gene>
    <name evidence="3" type="ORF">MYMAC_000076</name>
</gene>
<dbReference type="OrthoDB" id="5519178at2"/>
<dbReference type="AlphaFoldDB" id="A0A250JKU9"/>
<feature type="domain" description="Pilus formation protein N-terminal" evidence="2">
    <location>
        <begin position="37"/>
        <end position="106"/>
    </location>
</feature>
<reference evidence="3 4" key="1">
    <citation type="submission" date="2017-06" db="EMBL/GenBank/DDBJ databases">
        <title>Sequencing and comparative analysis of myxobacterial genomes.</title>
        <authorList>
            <person name="Rupp O."/>
            <person name="Goesmann A."/>
            <person name="Sogaard-Andersen L."/>
        </authorList>
    </citation>
    <scope>NUCLEOTIDE SEQUENCE [LARGE SCALE GENOMIC DNA]</scope>
    <source>
        <strain evidence="3 4">DSM 14697</strain>
    </source>
</reference>
<dbReference type="KEGG" id="mmas:MYMAC_000076"/>
<keyword evidence="1" id="KW-0732">Signal</keyword>
<feature type="signal peptide" evidence="1">
    <location>
        <begin position="1"/>
        <end position="21"/>
    </location>
</feature>
<feature type="chain" id="PRO_5012693433" description="Pilus formation protein N-terminal domain-containing protein" evidence="1">
    <location>
        <begin position="22"/>
        <end position="107"/>
    </location>
</feature>